<feature type="region of interest" description="Disordered" evidence="1">
    <location>
        <begin position="669"/>
        <end position="734"/>
    </location>
</feature>
<feature type="compositionally biased region" description="Polar residues" evidence="1">
    <location>
        <begin position="694"/>
        <end position="704"/>
    </location>
</feature>
<reference evidence="2" key="1">
    <citation type="submission" date="2013-10" db="EMBL/GenBank/DDBJ databases">
        <title>Genomic analysis of the causative agents of coccidiosis in chickens.</title>
        <authorList>
            <person name="Reid A.J."/>
            <person name="Blake D."/>
            <person name="Billington K."/>
            <person name="Browne H."/>
            <person name="Dunn M."/>
            <person name="Hung S."/>
            <person name="Kawahara F."/>
            <person name="Miranda-Saavedra D."/>
            <person name="Mourier T."/>
            <person name="Nagra H."/>
            <person name="Otto T.D."/>
            <person name="Rawlings N."/>
            <person name="Sanchez A."/>
            <person name="Sanders M."/>
            <person name="Subramaniam C."/>
            <person name="Tay Y."/>
            <person name="Dear P."/>
            <person name="Doerig C."/>
            <person name="Gruber A."/>
            <person name="Parkinson J."/>
            <person name="Shirley M."/>
            <person name="Wan K.L."/>
            <person name="Berriman M."/>
            <person name="Tomley F."/>
            <person name="Pain A."/>
        </authorList>
    </citation>
    <scope>NUCLEOTIDE SEQUENCE [LARGE SCALE GENOMIC DNA]</scope>
    <source>
        <strain evidence="2">Weybridge</strain>
    </source>
</reference>
<dbReference type="EMBL" id="HG721747">
    <property type="protein sequence ID" value="CDJ60322.1"/>
    <property type="molecule type" value="Genomic_DNA"/>
</dbReference>
<feature type="region of interest" description="Disordered" evidence="1">
    <location>
        <begin position="151"/>
        <end position="249"/>
    </location>
</feature>
<reference evidence="2" key="2">
    <citation type="submission" date="2013-10" db="EMBL/GenBank/DDBJ databases">
        <authorList>
            <person name="Aslett M."/>
        </authorList>
    </citation>
    <scope>NUCLEOTIDE SEQUENCE [LARGE SCALE GENOMIC DNA]</scope>
    <source>
        <strain evidence="2">Weybridge</strain>
    </source>
</reference>
<dbReference type="PANTHER" id="PTHR38899:SF1">
    <property type="entry name" value="PROTEIN KINASE"/>
    <property type="match status" value="1"/>
</dbReference>
<evidence type="ECO:0000256" key="1">
    <source>
        <dbReference type="SAM" id="MobiDB-lite"/>
    </source>
</evidence>
<dbReference type="OMA" id="SCSCCHY"/>
<sequence length="1061" mass="115521">MCDLPSTSNRINRRVGGSKNGNSSCSSTPRLPGDTSSFRFQRVFTAFHSTDPKEASAEFSAGSGRSPSSVAGVSSGTLHSKDSLRNSAASEGNPTSPLLFGGPFSPPTDACESHTLQEKQYYKPQGKILQQQKQLPKEVLLSSRQYEAMQASSSTGCRHRQMLQQQPCTKKTSPHRHSQTRLQEQRIRAQHAQPQQPQSPHRRQQQQQQQHQEGQQQMQGSPKGTRRRARRGVQRHNEGGIQKVHVGAAPQTGTALEFRSAHQEIVSQDVSPRSSIGSRGIDGMHDWPHQCRSTPVGASSRNAIEAAEGDRGPRVCHSAAAAVWGLPSGMRAPTSQGGLTADKQEYSIDAASPGAPAAACVAVHFGLAVRQPLEGPLEEQLNATQLSPLKPTEYQWRDIPLQAPALAGTGGPQEKRQAFWQANPYEYGGPRGPHIPVDIPQVPNPHEDAPEWGDAEAFAAGGPSTRACTMRNPSGAPMVAPAASLLGAPAGAPVEGPVETVYGWSLQQARSYENELTETQQDVVEQTDVCDYGSDSSCSCCHYDCSSRECEDESRRSSYSSGSGYSSSHTSEEERTAADNGEMASVSSGLQQQDSEETQCSSSSSSSMRRPSEELTTDHWKIQGVNLLLDIAALPTEGAAVAAAAGVLSEDPLSPARRWGSSRPPRACVVEHQSQSSAHPCSSGGSRREHVHNSSRQVDTSCKDSSSSGSSSRELGSGGRRRRPQHQSSDGWSREGVQVLGLKRLRKGPRGAVLEGGTLGAPPRVLKLRGSLQDRMVIFDWDDTFFPNSWVAARGLSLLSAPCEYIEAAPLLQRLTRSGAKLLQAARCVGSVVLVTNAAPGWIEETCQRFLPALWPTVQAMRRTSARFHFDGLQNESPFLWKRLAFRDEVDRHLKEFQHCPTVLSVGDGPHERDALFFIYGEGKERYKFTCKSLKLIDTPSLKHLNIQHSLLLHTLEDLLGHEGHLDLCVKFPQYGDSQASSRTSSLEEAETGLRFGGLNQGDHGLWNSVEDREMAEEAEREAVRLLNTNWRRCSRSAASLMHIDVHSGLSAEENHCLLPH</sequence>
<feature type="compositionally biased region" description="Polar residues" evidence="1">
    <location>
        <begin position="1"/>
        <end position="10"/>
    </location>
</feature>
<dbReference type="PANTHER" id="PTHR38899">
    <property type="entry name" value="DOMAIN OOKINETE PROTEIN, PUTATIVE-RELATED"/>
    <property type="match status" value="1"/>
</dbReference>
<dbReference type="OrthoDB" id="166018at2759"/>
<dbReference type="VEuPathDB" id="ToxoDB:EMWEY_00029540"/>
<feature type="compositionally biased region" description="Polar residues" evidence="1">
    <location>
        <begin position="63"/>
        <end position="78"/>
    </location>
</feature>
<feature type="compositionally biased region" description="Low complexity" evidence="1">
    <location>
        <begin position="705"/>
        <end position="715"/>
    </location>
</feature>
<feature type="region of interest" description="Disordered" evidence="1">
    <location>
        <begin position="263"/>
        <end position="296"/>
    </location>
</feature>
<feature type="compositionally biased region" description="Basic residues" evidence="1">
    <location>
        <begin position="224"/>
        <end position="234"/>
    </location>
</feature>
<proteinExistence type="predicted"/>
<protein>
    <submittedName>
        <fullName evidence="2">Uncharacterized protein</fullName>
    </submittedName>
</protein>
<feature type="compositionally biased region" description="Polar residues" evidence="1">
    <location>
        <begin position="672"/>
        <end position="685"/>
    </location>
</feature>
<feature type="region of interest" description="Disordered" evidence="1">
    <location>
        <begin position="49"/>
        <end position="112"/>
    </location>
</feature>
<evidence type="ECO:0000313" key="3">
    <source>
        <dbReference type="Proteomes" id="UP000030763"/>
    </source>
</evidence>
<organism evidence="2 3">
    <name type="scientific">Eimeria maxima</name>
    <name type="common">Coccidian parasite</name>
    <dbReference type="NCBI Taxonomy" id="5804"/>
    <lineage>
        <taxon>Eukaryota</taxon>
        <taxon>Sar</taxon>
        <taxon>Alveolata</taxon>
        <taxon>Apicomplexa</taxon>
        <taxon>Conoidasida</taxon>
        <taxon>Coccidia</taxon>
        <taxon>Eucoccidiorida</taxon>
        <taxon>Eimeriorina</taxon>
        <taxon>Eimeriidae</taxon>
        <taxon>Eimeria</taxon>
    </lineage>
</organism>
<feature type="region of interest" description="Disordered" evidence="1">
    <location>
        <begin position="1"/>
        <end position="36"/>
    </location>
</feature>
<dbReference type="AlphaFoldDB" id="U6M7X3"/>
<name>U6M7X3_EIMMA</name>
<feature type="compositionally biased region" description="Polar residues" evidence="1">
    <location>
        <begin position="85"/>
        <end position="96"/>
    </location>
</feature>
<feature type="compositionally biased region" description="Polar residues" evidence="1">
    <location>
        <begin position="151"/>
        <end position="171"/>
    </location>
</feature>
<feature type="compositionally biased region" description="Polar residues" evidence="1">
    <location>
        <begin position="265"/>
        <end position="277"/>
    </location>
</feature>
<accession>U6M7X3</accession>
<feature type="compositionally biased region" description="Low complexity" evidence="1">
    <location>
        <begin position="190"/>
        <end position="219"/>
    </location>
</feature>
<keyword evidence="3" id="KW-1185">Reference proteome</keyword>
<gene>
    <name evidence="2" type="ORF">EMWEY_00029540</name>
</gene>
<dbReference type="GeneID" id="25336940"/>
<feature type="region of interest" description="Disordered" evidence="1">
    <location>
        <begin position="552"/>
        <end position="617"/>
    </location>
</feature>
<feature type="compositionally biased region" description="Low complexity" evidence="1">
    <location>
        <begin position="557"/>
        <end position="568"/>
    </location>
</feature>
<dbReference type="Proteomes" id="UP000030763">
    <property type="component" value="Unassembled WGS sequence"/>
</dbReference>
<dbReference type="RefSeq" id="XP_013336972.1">
    <property type="nucleotide sequence ID" value="XM_013481518.1"/>
</dbReference>
<evidence type="ECO:0000313" key="2">
    <source>
        <dbReference type="EMBL" id="CDJ60322.1"/>
    </source>
</evidence>